<dbReference type="RefSeq" id="WP_186832923.1">
    <property type="nucleotide sequence ID" value="NZ_JAEQMG010000048.1"/>
</dbReference>
<dbReference type="PANTHER" id="PTHR43245">
    <property type="entry name" value="BIFUNCTIONAL POLYMYXIN RESISTANCE PROTEIN ARNA"/>
    <property type="match status" value="1"/>
</dbReference>
<organism evidence="2 3">
    <name type="scientific">Ruminococcus difficilis</name>
    <dbReference type="NCBI Taxonomy" id="2763069"/>
    <lineage>
        <taxon>Bacteria</taxon>
        <taxon>Bacillati</taxon>
        <taxon>Bacillota</taxon>
        <taxon>Clostridia</taxon>
        <taxon>Eubacteriales</taxon>
        <taxon>Oscillospiraceae</taxon>
        <taxon>Ruminococcus</taxon>
    </lineage>
</organism>
<protein>
    <submittedName>
        <fullName evidence="2">NAD-dependent epimerase/dehydratase family protein</fullName>
    </submittedName>
</protein>
<dbReference type="EMBL" id="JAEQMG010000048">
    <property type="protein sequence ID" value="MBK6088073.1"/>
    <property type="molecule type" value="Genomic_DNA"/>
</dbReference>
<accession>A0A934WQJ4</accession>
<reference evidence="2" key="1">
    <citation type="submission" date="2021-01" db="EMBL/GenBank/DDBJ databases">
        <title>Genome public.</title>
        <authorList>
            <person name="Liu C."/>
            <person name="Sun Q."/>
        </authorList>
    </citation>
    <scope>NUCLEOTIDE SEQUENCE</scope>
    <source>
        <strain evidence="2">M6</strain>
    </source>
</reference>
<evidence type="ECO:0000313" key="3">
    <source>
        <dbReference type="Proteomes" id="UP000633365"/>
    </source>
</evidence>
<keyword evidence="3" id="KW-1185">Reference proteome</keyword>
<dbReference type="AlphaFoldDB" id="A0A934WQJ4"/>
<dbReference type="Proteomes" id="UP000633365">
    <property type="component" value="Unassembled WGS sequence"/>
</dbReference>
<feature type="domain" description="NAD-dependent epimerase/dehydratase" evidence="1">
    <location>
        <begin position="70"/>
        <end position="206"/>
    </location>
</feature>
<evidence type="ECO:0000313" key="2">
    <source>
        <dbReference type="EMBL" id="MBK6088073.1"/>
    </source>
</evidence>
<dbReference type="Gene3D" id="3.40.50.720">
    <property type="entry name" value="NAD(P)-binding Rossmann-like Domain"/>
    <property type="match status" value="1"/>
</dbReference>
<proteinExistence type="predicted"/>
<dbReference type="Pfam" id="PF01370">
    <property type="entry name" value="Epimerase"/>
    <property type="match status" value="1"/>
</dbReference>
<dbReference type="InterPro" id="IPR001509">
    <property type="entry name" value="Epimerase_deHydtase"/>
</dbReference>
<dbReference type="SUPFAM" id="SSF51735">
    <property type="entry name" value="NAD(P)-binding Rossmann-fold domains"/>
    <property type="match status" value="1"/>
</dbReference>
<sequence>MKILITGGTTFVSRYAAEYFVAKGNDVVVLNRGSREQVDGVTHIQCDRLQPGDELKGSFFDLVLDITAYTQKHIQALLDADIAFGDYIFISSSAVYPETNPQPFTEKQSCGANSVWGDYGMNKLNAERYLQAHVPGAYILRPPYFYGIYDNLYREAFPFDCAMRDRPFYLPQNGDMKLQFFHVADLCRFIEILIEKHPENHVFNVGNMDIVTIKEWVELCYQAVGKTPEFVSVGKEIPQRDYFCFYDYEYVLDVSKQTELMSDTIPLDQGLQEEFEWYRDNPDSIYNRKPYMEFIDKELVKK</sequence>
<gene>
    <name evidence="2" type="ORF">JKK62_05310</name>
</gene>
<dbReference type="InterPro" id="IPR050177">
    <property type="entry name" value="Lipid_A_modif_metabolic_enz"/>
</dbReference>
<dbReference type="InterPro" id="IPR036291">
    <property type="entry name" value="NAD(P)-bd_dom_sf"/>
</dbReference>
<comment type="caution">
    <text evidence="2">The sequence shown here is derived from an EMBL/GenBank/DDBJ whole genome shotgun (WGS) entry which is preliminary data.</text>
</comment>
<evidence type="ECO:0000259" key="1">
    <source>
        <dbReference type="Pfam" id="PF01370"/>
    </source>
</evidence>
<name>A0A934WQJ4_9FIRM</name>